<comment type="similarity">
    <text evidence="8 9">Belongs to the TRAP transporter small permease family.</text>
</comment>
<dbReference type="PANTHER" id="PTHR35011">
    <property type="entry name" value="2,3-DIKETO-L-GULONATE TRAP TRANSPORTER SMALL PERMEASE PROTEIN YIAM"/>
    <property type="match status" value="1"/>
</dbReference>
<evidence type="ECO:0000256" key="9">
    <source>
        <dbReference type="RuleBase" id="RU369079"/>
    </source>
</evidence>
<dbReference type="STRING" id="463014.BAU07_14060"/>
<keyword evidence="3" id="KW-1003">Cell membrane</keyword>
<reference evidence="11 12" key="1">
    <citation type="submission" date="2016-06" db="EMBL/GenBank/DDBJ databases">
        <title>Complete genome sequences of Bordetella bronchialis and Bordetella flabilis.</title>
        <authorList>
            <person name="LiPuma J.J."/>
            <person name="Spilker T."/>
        </authorList>
    </citation>
    <scope>NUCLEOTIDE SEQUENCE [LARGE SCALE GENOMIC DNA]</scope>
    <source>
        <strain evidence="11 12">AU10664</strain>
    </source>
</reference>
<keyword evidence="12" id="KW-1185">Reference proteome</keyword>
<dbReference type="InterPro" id="IPR055348">
    <property type="entry name" value="DctQ"/>
</dbReference>
<protein>
    <recommendedName>
        <fullName evidence="9">TRAP transporter small permease protein</fullName>
    </recommendedName>
</protein>
<keyword evidence="6 9" id="KW-1133">Transmembrane helix</keyword>
<feature type="transmembrane region" description="Helical" evidence="9">
    <location>
        <begin position="21"/>
        <end position="44"/>
    </location>
</feature>
<sequence length="169" mass="19132">MSDSPLFKRYCTVLSCMDRASTFIVIVAMAVLTAVLLLQVFFRYVLNDSIAWGYDVPRLCFIWMVLLAIPLGIRTNAHVGIDLLVDRFSDRSRLWATKVNAIVMLLFSLVLTYYAVVLMRQTWDQLMPNIPLPVGVFYLALGFSQIHTAMHLLRALITGEAQAAEWSEA</sequence>
<feature type="transmembrane region" description="Helical" evidence="9">
    <location>
        <begin position="56"/>
        <end position="73"/>
    </location>
</feature>
<organism evidence="11 12">
    <name type="scientific">Bordetella flabilis</name>
    <dbReference type="NCBI Taxonomy" id="463014"/>
    <lineage>
        <taxon>Bacteria</taxon>
        <taxon>Pseudomonadati</taxon>
        <taxon>Pseudomonadota</taxon>
        <taxon>Betaproteobacteria</taxon>
        <taxon>Burkholderiales</taxon>
        <taxon>Alcaligenaceae</taxon>
        <taxon>Bordetella</taxon>
    </lineage>
</organism>
<evidence type="ECO:0000256" key="2">
    <source>
        <dbReference type="ARBA" id="ARBA00022448"/>
    </source>
</evidence>
<evidence type="ECO:0000313" key="11">
    <source>
        <dbReference type="EMBL" id="ANN78064.1"/>
    </source>
</evidence>
<feature type="transmembrane region" description="Helical" evidence="9">
    <location>
        <begin position="136"/>
        <end position="157"/>
    </location>
</feature>
<evidence type="ECO:0000256" key="1">
    <source>
        <dbReference type="ARBA" id="ARBA00004429"/>
    </source>
</evidence>
<dbReference type="GO" id="GO:0015740">
    <property type="term" value="P:C4-dicarboxylate transport"/>
    <property type="evidence" value="ECO:0007669"/>
    <property type="project" value="TreeGrafter"/>
</dbReference>
<evidence type="ECO:0000313" key="12">
    <source>
        <dbReference type="Proteomes" id="UP000091926"/>
    </source>
</evidence>
<evidence type="ECO:0000256" key="7">
    <source>
        <dbReference type="ARBA" id="ARBA00023136"/>
    </source>
</evidence>
<keyword evidence="4 9" id="KW-0997">Cell inner membrane</keyword>
<dbReference type="EMBL" id="CP016172">
    <property type="protein sequence ID" value="ANN78064.1"/>
    <property type="molecule type" value="Genomic_DNA"/>
</dbReference>
<evidence type="ECO:0000256" key="6">
    <source>
        <dbReference type="ARBA" id="ARBA00022989"/>
    </source>
</evidence>
<feature type="domain" description="Tripartite ATP-independent periplasmic transporters DctQ component" evidence="10">
    <location>
        <begin position="32"/>
        <end position="158"/>
    </location>
</feature>
<dbReference type="RefSeq" id="WP_066658817.1">
    <property type="nucleotide sequence ID" value="NZ_CBCSCL010000001.1"/>
</dbReference>
<evidence type="ECO:0000259" key="10">
    <source>
        <dbReference type="Pfam" id="PF04290"/>
    </source>
</evidence>
<evidence type="ECO:0000256" key="8">
    <source>
        <dbReference type="ARBA" id="ARBA00038436"/>
    </source>
</evidence>
<keyword evidence="5 9" id="KW-0812">Transmembrane</keyword>
<dbReference type="GO" id="GO:0022857">
    <property type="term" value="F:transmembrane transporter activity"/>
    <property type="evidence" value="ECO:0007669"/>
    <property type="project" value="UniProtKB-UniRule"/>
</dbReference>
<dbReference type="AlphaFoldDB" id="A0A193GFJ5"/>
<feature type="transmembrane region" description="Helical" evidence="9">
    <location>
        <begin position="94"/>
        <end position="116"/>
    </location>
</feature>
<keyword evidence="2 9" id="KW-0813">Transport</keyword>
<dbReference type="KEGG" id="bfz:BAU07_14060"/>
<comment type="subcellular location">
    <subcellularLocation>
        <location evidence="1 9">Cell inner membrane</location>
        <topology evidence="1 9">Multi-pass membrane protein</topology>
    </subcellularLocation>
</comment>
<gene>
    <name evidence="11" type="ORF">BAU07_14060</name>
</gene>
<evidence type="ECO:0000256" key="4">
    <source>
        <dbReference type="ARBA" id="ARBA00022519"/>
    </source>
</evidence>
<accession>A0A193GFJ5</accession>
<comment type="subunit">
    <text evidence="9">The complex comprises the extracytoplasmic solute receptor protein and the two transmembrane proteins.</text>
</comment>
<evidence type="ECO:0000256" key="3">
    <source>
        <dbReference type="ARBA" id="ARBA00022475"/>
    </source>
</evidence>
<name>A0A193GFJ5_9BORD</name>
<dbReference type="Proteomes" id="UP000091926">
    <property type="component" value="Chromosome"/>
</dbReference>
<dbReference type="InterPro" id="IPR007387">
    <property type="entry name" value="TRAP_DctQ"/>
</dbReference>
<comment type="function">
    <text evidence="9">Part of the tripartite ATP-independent periplasmic (TRAP) transport system.</text>
</comment>
<proteinExistence type="inferred from homology"/>
<dbReference type="GO" id="GO:0005886">
    <property type="term" value="C:plasma membrane"/>
    <property type="evidence" value="ECO:0007669"/>
    <property type="project" value="UniProtKB-SubCell"/>
</dbReference>
<evidence type="ECO:0000256" key="5">
    <source>
        <dbReference type="ARBA" id="ARBA00022692"/>
    </source>
</evidence>
<keyword evidence="7 9" id="KW-0472">Membrane</keyword>
<dbReference type="PANTHER" id="PTHR35011:SF2">
    <property type="entry name" value="2,3-DIKETO-L-GULONATE TRAP TRANSPORTER SMALL PERMEASE PROTEIN YIAM"/>
    <property type="match status" value="1"/>
</dbReference>
<dbReference type="Pfam" id="PF04290">
    <property type="entry name" value="DctQ"/>
    <property type="match status" value="1"/>
</dbReference>
<dbReference type="OrthoDB" id="8689170at2"/>